<protein>
    <submittedName>
        <fullName evidence="2">Helitron helicase-like domain-containing protein</fullName>
    </submittedName>
</protein>
<organism evidence="1 2">
    <name type="scientific">Panagrolaimus sp. PS1159</name>
    <dbReference type="NCBI Taxonomy" id="55785"/>
    <lineage>
        <taxon>Eukaryota</taxon>
        <taxon>Metazoa</taxon>
        <taxon>Ecdysozoa</taxon>
        <taxon>Nematoda</taxon>
        <taxon>Chromadorea</taxon>
        <taxon>Rhabditida</taxon>
        <taxon>Tylenchina</taxon>
        <taxon>Panagrolaimomorpha</taxon>
        <taxon>Panagrolaimoidea</taxon>
        <taxon>Panagrolaimidae</taxon>
        <taxon>Panagrolaimus</taxon>
    </lineage>
</organism>
<evidence type="ECO:0000313" key="2">
    <source>
        <dbReference type="WBParaSite" id="PS1159_v2.g1170.t1"/>
    </source>
</evidence>
<reference evidence="2" key="1">
    <citation type="submission" date="2022-11" db="UniProtKB">
        <authorList>
            <consortium name="WormBaseParasite"/>
        </authorList>
    </citation>
    <scope>IDENTIFICATION</scope>
</reference>
<proteinExistence type="predicted"/>
<dbReference type="WBParaSite" id="PS1159_v2.g1170.t1">
    <property type="protein sequence ID" value="PS1159_v2.g1170.t1"/>
    <property type="gene ID" value="PS1159_v2.g1170"/>
</dbReference>
<evidence type="ECO:0000313" key="1">
    <source>
        <dbReference type="Proteomes" id="UP000887580"/>
    </source>
</evidence>
<sequence>MFSWDSTMSKDQIDLCNVVLETLRNQNLINDDTVLQIADYYSFNQQTDRNSCGWHICIISEDIARYGHSRRWSRLQIMQERQRMYLILHRLHNLNSPPGARPQTLPTWPEQLPREYDDDVELSLTPQLSTQNNLIQQVAATAIVSQQPRQQPVRRSTRIQQQHKEERPEITASKIDSLKKRGIPIAKDSSEIFPKEHYLGPMDKRCKFCRAYLFRDETSNKCCANGTVPAPIIPPEPLQYTALARHAAFWNNIRPLNALFRMVSVSANSNMNDGIYKLQGEPRYNVGDLIPLPGQPHQFVQIYSIDADEAIAARLQDAKRYKIRANETDLTEIIELIEQMIRKFNPLAQELATMKDKLKQYEEECEETGEVPRKLFIVWEDPQKAGSGGTHPGRLNIPPQSGQIFSIYKTDDGEPPKHGLYYGIKADGSDSVRQVPYFSAHLAPCTFPLMYLFGQHGWHPNILKLNTKNPPAAPPLPQQVQQPTQLQPTNAIHSTTTAAISSSSQHQLQSTTGAAQTSGAPLTVQLPPSNHQQPTSPSLQNPVPAALQLQNNQAVAAAANSQDAALAAALAAELRAEENIDIFLERLRRRNGGENPINMDTDIYDEDLDMLYEFILPSITSPKFAVCSSYGAQGNALHDNMLANYVPGETTDIFFPNCYQGHFRMYRYMIDTNTLWSIDPFDNSRSSLTPYLTIVKKYLAAKYGRQEPDVYAHPPFVRAFVQQRGDSINCGYFLLALIEYYSKGYNPTRHPYNFNILAFKQRCIQLFQHVIDNRSLPHNLLNQIQSIVPPPAFATQNLHATTPATQAAAPTTSAQLHQQIQPTQVVPSSTLHQPTQQPPLSPLSSQWPADDDAIVETDNEDDDENFGQIDEDQIMSCSSDEDRVERKRPYVSQLEFYRSLYAFDRTPREKTECNPFNGSKQLTQEGLNHSWSAIEQQRLEHLEKIADKNTQRFESSKVLREHLQRQLNNDPAFRGKQIGKIKLMKHRYRGGARYMHHKFRNGIAITAKCGRDDKFITFTGNPQWREIQENLRKGETWIDRPDLVCRVFSLKAKEFLKDIIGTTRGVFGKVKAFKLALEHQKRGMPHLHILLTMTKEYKLTTPEAVDDILCSEIPPLPADNDPHFLAKMRHYNQVLKLMMHDPSRCAAQCGMKPSGKLCNKDFPKPWCAGTCVNADGYARTRRRDDGRIVTIKRNNGRQVEVTNQYVVTHNRYLLLKYNCHINIEHCGGSGALKYLHKYLHKGFDKAFISVREKMKVGQKLQRNAKTAATPSSNDPDTVDYNEFHQFRLLRVLGASESMARILSLPITKQSHVVTELPVHLQDEHNIVFDEKEEAQTILARTQNDGTQTNHPAVSQLTAFFKLVQSESSNVRINKRDKTRAPHLYYHQVVEKYWYHASRKKWIRRTKNLNTIGRLQSIAPSNVERFCLRELLKVIKGPKCYDDLKLKPGTTDQWFETFREAAVAHGLYIGDEICVKILQEVITYAMPKQCRQTFAMLLIHHQPDNPQQLWDQFEDQFLDRGTLSNDEKIRRARAHVAAILFYHNKSFKDFDMEDVEHDDLMHAINNTFSRIVADGNARYRIMNTLQKNFVNAVLASFDNLSNTSRDR</sequence>
<accession>A0AC35EXG8</accession>
<dbReference type="Proteomes" id="UP000887580">
    <property type="component" value="Unplaced"/>
</dbReference>
<name>A0AC35EXG8_9BILA</name>